<dbReference type="Proteomes" id="UP000181942">
    <property type="component" value="Unassembled WGS sequence"/>
</dbReference>
<proteinExistence type="predicted"/>
<name>A0A1I2N8P3_9ACTN</name>
<dbReference type="EMBL" id="FONR01000014">
    <property type="protein sequence ID" value="SFG00285.1"/>
    <property type="molecule type" value="Genomic_DNA"/>
</dbReference>
<dbReference type="AlphaFoldDB" id="A0A1I2N8P3"/>
<organism evidence="1 2">
    <name type="scientific">Streptomyces mirabilis</name>
    <dbReference type="NCBI Taxonomy" id="68239"/>
    <lineage>
        <taxon>Bacteria</taxon>
        <taxon>Bacillati</taxon>
        <taxon>Actinomycetota</taxon>
        <taxon>Actinomycetes</taxon>
        <taxon>Kitasatosporales</taxon>
        <taxon>Streptomycetaceae</taxon>
        <taxon>Streptomyces</taxon>
    </lineage>
</organism>
<protein>
    <submittedName>
        <fullName evidence="1">Uncharacterized protein</fullName>
    </submittedName>
</protein>
<accession>A0A1I2N8P3</accession>
<reference evidence="1 2" key="1">
    <citation type="submission" date="2016-10" db="EMBL/GenBank/DDBJ databases">
        <authorList>
            <person name="de Groot N.N."/>
        </authorList>
    </citation>
    <scope>NUCLEOTIDE SEQUENCE [LARGE SCALE GENOMIC DNA]</scope>
    <source>
        <strain evidence="1 2">OK461</strain>
    </source>
</reference>
<evidence type="ECO:0000313" key="1">
    <source>
        <dbReference type="EMBL" id="SFG00285.1"/>
    </source>
</evidence>
<gene>
    <name evidence="1" type="ORF">SAMN02787118_114270</name>
</gene>
<evidence type="ECO:0000313" key="2">
    <source>
        <dbReference type="Proteomes" id="UP000181942"/>
    </source>
</evidence>
<sequence>MRRMIGTMGDRLLRLVLDEQRAGACVPEVGQLCYCQGGHQYRFACNGVCTKRSNTC</sequence>